<dbReference type="SUPFAM" id="SSF48452">
    <property type="entry name" value="TPR-like"/>
    <property type="match status" value="1"/>
</dbReference>
<evidence type="ECO:0000313" key="3">
    <source>
        <dbReference type="Proteomes" id="UP000184267"/>
    </source>
</evidence>
<gene>
    <name evidence="2" type="ORF">TRAPUB_5268</name>
</gene>
<evidence type="ECO:0000313" key="2">
    <source>
        <dbReference type="EMBL" id="OJT04032.1"/>
    </source>
</evidence>
<dbReference type="InterPro" id="IPR011990">
    <property type="entry name" value="TPR-like_helical_dom_sf"/>
</dbReference>
<dbReference type="Proteomes" id="UP000184267">
    <property type="component" value="Unassembled WGS sequence"/>
</dbReference>
<evidence type="ECO:0000259" key="1">
    <source>
        <dbReference type="Pfam" id="PF14737"/>
    </source>
</evidence>
<accession>A0A1M2V8T5</accession>
<dbReference type="InterPro" id="IPR027974">
    <property type="entry name" value="DUF4470"/>
</dbReference>
<protein>
    <recommendedName>
        <fullName evidence="1">DUF4470 domain-containing protein</fullName>
    </recommendedName>
</protein>
<dbReference type="Gene3D" id="1.25.40.10">
    <property type="entry name" value="Tetratricopeptide repeat domain"/>
    <property type="match status" value="1"/>
</dbReference>
<dbReference type="Pfam" id="PF14737">
    <property type="entry name" value="DUF4470"/>
    <property type="match status" value="1"/>
</dbReference>
<comment type="caution">
    <text evidence="2">The sequence shown here is derived from an EMBL/GenBank/DDBJ whole genome shotgun (WGS) entry which is preliminary data.</text>
</comment>
<keyword evidence="3" id="KW-1185">Reference proteome</keyword>
<sequence>MDSNKAAEFKLKGNECFKAGQLARAVDLYSKAEQADSTDPVYPSNLSAALYEVGDYSSCVRAVLRAWKLLDKQPVAKPDLVVKLSNRLAKALSLGVRARTISENDLHVNETDIRALRKASETASEGDNPATREDLTRMWREWDATAPDIKAYTEQHDVSLSNLSRLPLFSKPLDDVKEYYSIGNDPIINLVDGWGARTEPDVLNINELPQEKLSEVAFLFGGVGDGRHAFGTISGVFDAYTALPHSKKAVFHTHLTMLDIHEAAIARDLCMLILLDDLNRTREPTMRDEIKATLMYMFLAPVMPRYCHSCLRNAMEDVRERLSTNTPNLPEWLHLDRDAIPGVLRTLTYWLTTQKSTKKTLTAHQHQNASASQQALELVALHTGNPALQRKIEESRAEQRREMAESLRAMSDDMIRDFPFVPPGASPAQARALLERNMEELVDTLQESYTKGRVTGYEEMWYERTKVFLPPWAFKPSHDGFDEAWEQMKRPPSIKKATFRKVAAHIADEWEVNITLFDANYNNEDHYPGGDGYPDLKYDAFEAVSFMADFNNRHDPDALERPSIDMDTLTYEVAGTFFEGVAHAIQGLRGRITVELICDGLSEELAKMRLGGDVNRPPAFPRKYTRMWLSNVPDYTHGPMNMAVFILPNLQDHPQAAAACNCLLNMGIWKDDDQFFYTYTHLLPKDVPRYLGCRIIRPQAVMEILVMGSQPLPRPLTELATRDELTTWLTRVLFNILIAGRSQPSPNNIRLPHNLVAFVALLLHLPAVGFPAHWLSDFLARVLSGRMQADVAPYAGVWPIPVADAARRVRARQVRTDPWLVEFESIIATAYYAIPFAIASALPADFARSPADIRVWEARVYVTLPFAMSAIAVYGRATPFEPTTRLLFYRPALVDPGETVEGMKAIFEGRANPAPGSFFVLTAQECVQYRTRVQFRLSRRRVERMKEEKWSMVIYRSDLAEIGMFLFESISTASAWVDILESQRQNLSRLHSGFWLQESRV</sequence>
<organism evidence="2 3">
    <name type="scientific">Trametes pubescens</name>
    <name type="common">White-rot fungus</name>
    <dbReference type="NCBI Taxonomy" id="154538"/>
    <lineage>
        <taxon>Eukaryota</taxon>
        <taxon>Fungi</taxon>
        <taxon>Dikarya</taxon>
        <taxon>Basidiomycota</taxon>
        <taxon>Agaricomycotina</taxon>
        <taxon>Agaricomycetes</taxon>
        <taxon>Polyporales</taxon>
        <taxon>Polyporaceae</taxon>
        <taxon>Trametes</taxon>
    </lineage>
</organism>
<dbReference type="OrthoDB" id="2423701at2759"/>
<reference evidence="2 3" key="1">
    <citation type="submission" date="2016-10" db="EMBL/GenBank/DDBJ databases">
        <title>Genome sequence of the basidiomycete white-rot fungus Trametes pubescens.</title>
        <authorList>
            <person name="Makela M.R."/>
            <person name="Granchi Z."/>
            <person name="Peng M."/>
            <person name="De Vries R.P."/>
            <person name="Grigoriev I."/>
            <person name="Riley R."/>
            <person name="Hilden K."/>
        </authorList>
    </citation>
    <scope>NUCLEOTIDE SEQUENCE [LARGE SCALE GENOMIC DNA]</scope>
    <source>
        <strain evidence="2 3">FBCC735</strain>
    </source>
</reference>
<dbReference type="STRING" id="154538.A0A1M2V8T5"/>
<proteinExistence type="predicted"/>
<dbReference type="AlphaFoldDB" id="A0A1M2V8T5"/>
<feature type="domain" description="DUF4470" evidence="1">
    <location>
        <begin position="194"/>
        <end position="285"/>
    </location>
</feature>
<dbReference type="EMBL" id="MNAD01001563">
    <property type="protein sequence ID" value="OJT04032.1"/>
    <property type="molecule type" value="Genomic_DNA"/>
</dbReference>
<name>A0A1M2V8T5_TRAPU</name>
<dbReference type="OMA" id="PHWISEY"/>